<evidence type="ECO:0000313" key="2">
    <source>
        <dbReference type="EMBL" id="MBE6265052.1"/>
    </source>
</evidence>
<name>A0A1M6TL74_XYLRU</name>
<dbReference type="OrthoDB" id="1078540at2"/>
<dbReference type="Proteomes" id="UP000184130">
    <property type="component" value="Unassembled WGS sequence"/>
</dbReference>
<dbReference type="Pfam" id="PF03374">
    <property type="entry name" value="ANT"/>
    <property type="match status" value="1"/>
</dbReference>
<dbReference type="Proteomes" id="UP000763088">
    <property type="component" value="Unassembled WGS sequence"/>
</dbReference>
<dbReference type="InterPro" id="IPR005039">
    <property type="entry name" value="Ant_C"/>
</dbReference>
<dbReference type="EMBL" id="FRBD01000006">
    <property type="protein sequence ID" value="SHK57518.1"/>
    <property type="molecule type" value="Genomic_DNA"/>
</dbReference>
<sequence length="121" mass="14356">MKKTTVFSIFGVINSQVVKEADELIADELVEMNRHAKFCYTTTEIAKRYGMKGNDLLSFLRDRKVVMKHCGDYCVTSRYQNMDLISYRYSIRYSQQGKRLLKRSMVWTEKGREFINELLYN</sequence>
<evidence type="ECO:0000259" key="1">
    <source>
        <dbReference type="Pfam" id="PF03374"/>
    </source>
</evidence>
<reference evidence="3 4" key="1">
    <citation type="submission" date="2016-11" db="EMBL/GenBank/DDBJ databases">
        <authorList>
            <person name="Jaros S."/>
            <person name="Januszkiewicz K."/>
            <person name="Wedrychowicz H."/>
        </authorList>
    </citation>
    <scope>NUCLEOTIDE SEQUENCE [LARGE SCALE GENOMIC DNA]</scope>
    <source>
        <strain evidence="3 4">KHT3</strain>
    </source>
</reference>
<proteinExistence type="predicted"/>
<accession>A0A1M6TL74</accession>
<evidence type="ECO:0000313" key="3">
    <source>
        <dbReference type="EMBL" id="SHK57518.1"/>
    </source>
</evidence>
<dbReference type="AlphaFoldDB" id="A0A1M6TL74"/>
<dbReference type="GO" id="GO:0003677">
    <property type="term" value="F:DNA binding"/>
    <property type="evidence" value="ECO:0007669"/>
    <property type="project" value="InterPro"/>
</dbReference>
<gene>
    <name evidence="2" type="ORF">E7102_01065</name>
    <name evidence="3" type="ORF">SAMN05216463_10670</name>
</gene>
<organism evidence="3 4">
    <name type="scientific">Xylanibacter ruminicola</name>
    <name type="common">Prevotella ruminicola</name>
    <dbReference type="NCBI Taxonomy" id="839"/>
    <lineage>
        <taxon>Bacteria</taxon>
        <taxon>Pseudomonadati</taxon>
        <taxon>Bacteroidota</taxon>
        <taxon>Bacteroidia</taxon>
        <taxon>Bacteroidales</taxon>
        <taxon>Prevotellaceae</taxon>
        <taxon>Xylanibacter</taxon>
    </lineage>
</organism>
<protein>
    <submittedName>
        <fullName evidence="3">Phage antirepressor protein KilAC domain-containing protein</fullName>
    </submittedName>
</protein>
<feature type="domain" description="Antirepressor protein C-terminal" evidence="1">
    <location>
        <begin position="36"/>
        <end position="119"/>
    </location>
</feature>
<dbReference type="EMBL" id="SUYD01000001">
    <property type="protein sequence ID" value="MBE6265052.1"/>
    <property type="molecule type" value="Genomic_DNA"/>
</dbReference>
<dbReference type="RefSeq" id="WP_073206549.1">
    <property type="nucleotide sequence ID" value="NZ_FRBD01000006.1"/>
</dbReference>
<reference evidence="2" key="2">
    <citation type="submission" date="2019-04" db="EMBL/GenBank/DDBJ databases">
        <title>Evolution of Biomass-Degrading Anaerobic Consortia Revealed by Metagenomics.</title>
        <authorList>
            <person name="Peng X."/>
        </authorList>
    </citation>
    <scope>NUCLEOTIDE SEQUENCE</scope>
    <source>
        <strain evidence="2">SIG141</strain>
    </source>
</reference>
<evidence type="ECO:0000313" key="4">
    <source>
        <dbReference type="Proteomes" id="UP000184130"/>
    </source>
</evidence>